<accession>A0A379K660</accession>
<evidence type="ECO:0000313" key="2">
    <source>
        <dbReference type="Proteomes" id="UP000254084"/>
    </source>
</evidence>
<dbReference type="RefSeq" id="WP_084340536.1">
    <property type="nucleotide sequence ID" value="NZ_CP166923.2"/>
</dbReference>
<dbReference type="EMBL" id="UGUW01000004">
    <property type="protein sequence ID" value="SUD59829.1"/>
    <property type="molecule type" value="Genomic_DNA"/>
</dbReference>
<reference evidence="1 2" key="1">
    <citation type="submission" date="2018-06" db="EMBL/GenBank/DDBJ databases">
        <authorList>
            <consortium name="Pathogen Informatics"/>
            <person name="Doyle S."/>
        </authorList>
    </citation>
    <scope>NUCLEOTIDE SEQUENCE [LARGE SCALE GENOMIC DNA]</scope>
    <source>
        <strain evidence="1 2">NCTC10860</strain>
    </source>
</reference>
<sequence length="304" mass="32007">MPLPVNNITQIPNNEPDAVPSLWNTRYEEIDQNFAYLEAGRAAAASELAGARGEKPSVGARIDEIAQQVTQLSPEFQGHLAGAIKYALDQAGVANSSIQALKQQIQQEGELLIENRGVVSGCTVEKSITAARNLNLTAGTCFANGRAYAVASGANMASVPSNIGAGSATVAAYLYLSAGGWKLAVTAIGESVPAGAIRLYNITIPANSTDATDPNLSNVTITSVRRVEAGFPQFFDTPVSQFVPISTLSANDWRIDIDVVSADGAPCDRKALNIASRAPNGFTLELASAADNVRVRYRVSKLNN</sequence>
<proteinExistence type="predicted"/>
<name>A0A379K660_ECTOL</name>
<organism evidence="1 2">
    <name type="scientific">Ectopseudomonas oleovorans</name>
    <name type="common">Pseudomonas oleovorans</name>
    <dbReference type="NCBI Taxonomy" id="301"/>
    <lineage>
        <taxon>Bacteria</taxon>
        <taxon>Pseudomonadati</taxon>
        <taxon>Pseudomonadota</taxon>
        <taxon>Gammaproteobacteria</taxon>
        <taxon>Pseudomonadales</taxon>
        <taxon>Pseudomonadaceae</taxon>
        <taxon>Ectopseudomonas</taxon>
    </lineage>
</organism>
<dbReference type="Proteomes" id="UP000254084">
    <property type="component" value="Unassembled WGS sequence"/>
</dbReference>
<evidence type="ECO:0000313" key="1">
    <source>
        <dbReference type="EMBL" id="SUD59829.1"/>
    </source>
</evidence>
<gene>
    <name evidence="1" type="ORF">NCTC10860_02142</name>
</gene>
<dbReference type="AlphaFoldDB" id="A0A379K660"/>
<protein>
    <submittedName>
        <fullName evidence="1">Uncharacterized protein</fullName>
    </submittedName>
</protein>